<sequence length="170" mass="18080">MSAGAGADLPDGISSAVSRGTAIADRGVERSVVVVGDTSSIAPRPISLGGMSGGKAVAKICMEGEAGKLKFEIAKWKSSEEVIVELKNHPVQKPLHQLPAFGHHEITDAASSQKSTVESTQKDKLVDKLKSHPVQKPLRQLPAFGHHELRDAASSQKISNLGKFGYFVFQ</sequence>
<reference evidence="1" key="1">
    <citation type="journal article" date="2012" name="Nature">
        <title>The tomato genome sequence provides insights into fleshy fruit evolution.</title>
        <authorList>
            <consortium name="Tomato Genome Consortium"/>
        </authorList>
    </citation>
    <scope>NUCLEOTIDE SEQUENCE [LARGE SCALE GENOMIC DNA]</scope>
    <source>
        <strain evidence="1">cv. Heinz 1706</strain>
    </source>
</reference>
<proteinExistence type="predicted"/>
<accession>A0A3Q7EQD6</accession>
<organism evidence="1">
    <name type="scientific">Solanum lycopersicum</name>
    <name type="common">Tomato</name>
    <name type="synonym">Lycopersicon esculentum</name>
    <dbReference type="NCBI Taxonomy" id="4081"/>
    <lineage>
        <taxon>Eukaryota</taxon>
        <taxon>Viridiplantae</taxon>
        <taxon>Streptophyta</taxon>
        <taxon>Embryophyta</taxon>
        <taxon>Tracheophyta</taxon>
        <taxon>Spermatophyta</taxon>
        <taxon>Magnoliopsida</taxon>
        <taxon>eudicotyledons</taxon>
        <taxon>Gunneridae</taxon>
        <taxon>Pentapetalae</taxon>
        <taxon>asterids</taxon>
        <taxon>lamiids</taxon>
        <taxon>Solanales</taxon>
        <taxon>Solanaceae</taxon>
        <taxon>Solanoideae</taxon>
        <taxon>Solaneae</taxon>
        <taxon>Solanum</taxon>
        <taxon>Solanum subgen. Lycopersicon</taxon>
    </lineage>
</organism>
<evidence type="ECO:0000313" key="2">
    <source>
        <dbReference type="Proteomes" id="UP000004994"/>
    </source>
</evidence>
<dbReference type="Gramene" id="Solyc01g104413.1.1">
    <property type="protein sequence ID" value="Solyc01g104413.1.1"/>
    <property type="gene ID" value="Solyc01g104413.1"/>
</dbReference>
<protein>
    <submittedName>
        <fullName evidence="1">Uncharacterized protein</fullName>
    </submittedName>
</protein>
<reference evidence="1" key="2">
    <citation type="submission" date="2019-01" db="UniProtKB">
        <authorList>
            <consortium name="EnsemblPlants"/>
        </authorList>
    </citation>
    <scope>IDENTIFICATION</scope>
    <source>
        <strain evidence="1">cv. Heinz 1706</strain>
    </source>
</reference>
<dbReference type="AlphaFoldDB" id="A0A3Q7EQD6"/>
<keyword evidence="2" id="KW-1185">Reference proteome</keyword>
<name>A0A3Q7EQD6_SOLLC</name>
<evidence type="ECO:0000313" key="1">
    <source>
        <dbReference type="EnsemblPlants" id="Solyc01g104413.1.1"/>
    </source>
</evidence>
<dbReference type="Proteomes" id="UP000004994">
    <property type="component" value="Chromosome 1"/>
</dbReference>
<dbReference type="EnsemblPlants" id="Solyc01g104413.1.1">
    <property type="protein sequence ID" value="Solyc01g104413.1.1"/>
    <property type="gene ID" value="Solyc01g104413.1"/>
</dbReference>
<dbReference type="InParanoid" id="A0A3Q7EQD6"/>